<accession>A0ABN9QKL7</accession>
<evidence type="ECO:0000256" key="1">
    <source>
        <dbReference type="SAM" id="MobiDB-lite"/>
    </source>
</evidence>
<evidence type="ECO:0008006" key="4">
    <source>
        <dbReference type="Google" id="ProtNLM"/>
    </source>
</evidence>
<feature type="non-terminal residue" evidence="2">
    <location>
        <position position="349"/>
    </location>
</feature>
<gene>
    <name evidence="2" type="ORF">PCOR1329_LOCUS11931</name>
</gene>
<proteinExistence type="predicted"/>
<dbReference type="EMBL" id="CAUYUJ010003454">
    <property type="protein sequence ID" value="CAK0805424.1"/>
    <property type="molecule type" value="Genomic_DNA"/>
</dbReference>
<evidence type="ECO:0000313" key="2">
    <source>
        <dbReference type="EMBL" id="CAK0805424.1"/>
    </source>
</evidence>
<keyword evidence="3" id="KW-1185">Reference proteome</keyword>
<reference evidence="2" key="1">
    <citation type="submission" date="2023-10" db="EMBL/GenBank/DDBJ databases">
        <authorList>
            <person name="Chen Y."/>
            <person name="Shah S."/>
            <person name="Dougan E. K."/>
            <person name="Thang M."/>
            <person name="Chan C."/>
        </authorList>
    </citation>
    <scope>NUCLEOTIDE SEQUENCE [LARGE SCALE GENOMIC DNA]</scope>
</reference>
<organism evidence="2 3">
    <name type="scientific">Prorocentrum cordatum</name>
    <dbReference type="NCBI Taxonomy" id="2364126"/>
    <lineage>
        <taxon>Eukaryota</taxon>
        <taxon>Sar</taxon>
        <taxon>Alveolata</taxon>
        <taxon>Dinophyceae</taxon>
        <taxon>Prorocentrales</taxon>
        <taxon>Prorocentraceae</taxon>
        <taxon>Prorocentrum</taxon>
    </lineage>
</organism>
<dbReference type="Proteomes" id="UP001189429">
    <property type="component" value="Unassembled WGS sequence"/>
</dbReference>
<comment type="caution">
    <text evidence="2">The sequence shown here is derived from an EMBL/GenBank/DDBJ whole genome shotgun (WGS) entry which is preliminary data.</text>
</comment>
<sequence length="349" mass="36504">AFEVHSTPALPAAILVGLPGYTCRFFLPGGSYPSWGRSDAIQLTEARFLDGESLPLSGVPTRYRRGGGACIYACSTCNGTDLTGAVASNPCLNDGVNVDYSTTRNMQLGAYIQYDGVSWATLPRYVRLGRGEVENWRWPRPVTVSVAGAGAFTDCAALAVPSAVAAYAFYVAGIGGTACSDLATLGIPAPTPTPVPAASVSATADPHLVNVLGQRFDILQPGVHALLAIPRSLGVGGKCADMYFQTLNMTGWRVAWGRTNEDIKSINFLVRHLRRTTHNTGAARRAGVERIGAIGRLGRARPPGERGAPPAVAEGGGARSAAAWPWGPACEAGVQSECPPARSPRCGRA</sequence>
<evidence type="ECO:0000313" key="3">
    <source>
        <dbReference type="Proteomes" id="UP001189429"/>
    </source>
</evidence>
<feature type="compositionally biased region" description="Low complexity" evidence="1">
    <location>
        <begin position="297"/>
        <end position="313"/>
    </location>
</feature>
<feature type="non-terminal residue" evidence="2">
    <location>
        <position position="1"/>
    </location>
</feature>
<name>A0ABN9QKL7_9DINO</name>
<protein>
    <recommendedName>
        <fullName evidence="4">Subtilisin</fullName>
    </recommendedName>
</protein>
<feature type="region of interest" description="Disordered" evidence="1">
    <location>
        <begin position="297"/>
        <end position="322"/>
    </location>
</feature>